<keyword evidence="2" id="KW-1185">Reference proteome</keyword>
<dbReference type="AlphaFoldDB" id="A0AAD6DIR4"/>
<evidence type="ECO:0000313" key="1">
    <source>
        <dbReference type="EMBL" id="KAJ5585708.1"/>
    </source>
</evidence>
<comment type="caution">
    <text evidence="1">The sequence shown here is derived from an EMBL/GenBank/DDBJ whole genome shotgun (WGS) entry which is preliminary data.</text>
</comment>
<gene>
    <name evidence="1" type="ORF">N7450_005495</name>
</gene>
<accession>A0AAD6DIR4</accession>
<dbReference type="InterPro" id="IPR036291">
    <property type="entry name" value="NAD(P)-bd_dom_sf"/>
</dbReference>
<name>A0AAD6DIR4_9EURO</name>
<reference evidence="1 2" key="1">
    <citation type="journal article" date="2023" name="IMA Fungus">
        <title>Comparative genomic study of the Penicillium genus elucidates a diverse pangenome and 15 lateral gene transfer events.</title>
        <authorList>
            <person name="Petersen C."/>
            <person name="Sorensen T."/>
            <person name="Nielsen M.R."/>
            <person name="Sondergaard T.E."/>
            <person name="Sorensen J.L."/>
            <person name="Fitzpatrick D.A."/>
            <person name="Frisvad J.C."/>
            <person name="Nielsen K.L."/>
        </authorList>
    </citation>
    <scope>NUCLEOTIDE SEQUENCE [LARGE SCALE GENOMIC DNA]</scope>
    <source>
        <strain evidence="1 2">IBT 29057</strain>
    </source>
</reference>
<dbReference type="Proteomes" id="UP001216150">
    <property type="component" value="Unassembled WGS sequence"/>
</dbReference>
<organism evidence="1 2">
    <name type="scientific">Penicillium hetheringtonii</name>
    <dbReference type="NCBI Taxonomy" id="911720"/>
    <lineage>
        <taxon>Eukaryota</taxon>
        <taxon>Fungi</taxon>
        <taxon>Dikarya</taxon>
        <taxon>Ascomycota</taxon>
        <taxon>Pezizomycotina</taxon>
        <taxon>Eurotiomycetes</taxon>
        <taxon>Eurotiomycetidae</taxon>
        <taxon>Eurotiales</taxon>
        <taxon>Aspergillaceae</taxon>
        <taxon>Penicillium</taxon>
    </lineage>
</organism>
<proteinExistence type="predicted"/>
<evidence type="ECO:0000313" key="2">
    <source>
        <dbReference type="Proteomes" id="UP001216150"/>
    </source>
</evidence>
<protein>
    <recommendedName>
        <fullName evidence="3">Lactate/malate dehydrogenase N-terminal domain-containing protein</fullName>
    </recommendedName>
</protein>
<evidence type="ECO:0008006" key="3">
    <source>
        <dbReference type="Google" id="ProtNLM"/>
    </source>
</evidence>
<sequence>MASKATLVSRVAIIRIGQVGTAAAYSIILASPATELLIIDVNEDLRKLRSLIFVMLATAPIVRQQYEQLLIRKRRSDYRDYHRGLLNTYVTVMGLAEV</sequence>
<dbReference type="SUPFAM" id="SSF51735">
    <property type="entry name" value="NAD(P)-binding Rossmann-fold domains"/>
    <property type="match status" value="1"/>
</dbReference>
<dbReference type="Gene3D" id="3.40.50.720">
    <property type="entry name" value="NAD(P)-binding Rossmann-like Domain"/>
    <property type="match status" value="1"/>
</dbReference>
<dbReference type="EMBL" id="JAQJAC010000004">
    <property type="protein sequence ID" value="KAJ5585708.1"/>
    <property type="molecule type" value="Genomic_DNA"/>
</dbReference>